<dbReference type="InterPro" id="IPR012475">
    <property type="entry name" value="Fungal_lectin"/>
</dbReference>
<evidence type="ECO:0000256" key="2">
    <source>
        <dbReference type="SAM" id="MobiDB-lite"/>
    </source>
</evidence>
<feature type="region of interest" description="Disordered" evidence="2">
    <location>
        <begin position="1"/>
        <end position="53"/>
    </location>
</feature>
<reference evidence="4 5" key="1">
    <citation type="submission" date="2019-10" db="EMBL/GenBank/DDBJ databases">
        <authorList>
            <person name="Palmer J.M."/>
        </authorList>
    </citation>
    <scope>NUCLEOTIDE SEQUENCE [LARGE SCALE GENOMIC DNA]</scope>
    <source>
        <strain evidence="4 5">TWF694</strain>
    </source>
</reference>
<proteinExistence type="inferred from homology"/>
<dbReference type="SUPFAM" id="SSF89372">
    <property type="entry name" value="Fucose-specific lectin"/>
    <property type="match status" value="2"/>
</dbReference>
<comment type="similarity">
    <text evidence="1">Belongs to the fungal fucose-specific lectin family.</text>
</comment>
<dbReference type="Pfam" id="PF07938">
    <property type="entry name" value="Fungal_lectin"/>
    <property type="match status" value="1"/>
</dbReference>
<evidence type="ECO:0000313" key="4">
    <source>
        <dbReference type="EMBL" id="KAK6531746.1"/>
    </source>
</evidence>
<keyword evidence="3" id="KW-1133">Transmembrane helix</keyword>
<gene>
    <name evidence="4" type="ORF">TWF694_002918</name>
</gene>
<protein>
    <recommendedName>
        <fullName evidence="6">Fucose-specific lectin</fullName>
    </recommendedName>
</protein>
<evidence type="ECO:0000256" key="1">
    <source>
        <dbReference type="ARBA" id="ARBA00009042"/>
    </source>
</evidence>
<keyword evidence="3" id="KW-0812">Transmembrane</keyword>
<keyword evidence="5" id="KW-1185">Reference proteome</keyword>
<sequence length="484" mass="52085">MSQKETRPILQSSPSSLAPQAEEPTPPEAPNPVEYQPSLPEVVPGGGAHHEQPGLEVVNAGYNVYNPPTTSDSGTAITPESPFEIGKLPPEYEAATINRPHRICGIKRWIFLTLVGIVLVAAIVGGVVGGVLGSRKSSSRPSNPPSPTQTTFPINIAAVENSDGDITLVRQDNNTQLFYIHAMVGGKWGSPITIEGLNPPPSTNTSFAMLQAPNSTTIQIFYTAENNTMFDASGTTDNGNWTMGRLASDTRYGVLVSPQSGFAATPWIVENAEGYSFRVYYVDRTTQSVQELALDSGDSWTITDVRFSTASSKGKVAVAWVQASNFSYTDNQALHVFYQDNRANLVHVPGYNGVWNFSQNSETLGTLVDGTYLATSIMQDVATNNTLRIMWISPGKHLTLLRGKGISPNVLKGFQPKGSFTNPIDVVTIKGSQNVAVADVIGGTIASVTPGGDIRVYYQSLQTPVSIVEIGWDREDWYTVGLAT</sequence>
<evidence type="ECO:0008006" key="6">
    <source>
        <dbReference type="Google" id="ProtNLM"/>
    </source>
</evidence>
<dbReference type="EMBL" id="JAVHJO010000012">
    <property type="protein sequence ID" value="KAK6531746.1"/>
    <property type="molecule type" value="Genomic_DNA"/>
</dbReference>
<evidence type="ECO:0000256" key="3">
    <source>
        <dbReference type="SAM" id="Phobius"/>
    </source>
</evidence>
<keyword evidence="3" id="KW-0472">Membrane</keyword>
<organism evidence="4 5">
    <name type="scientific">Orbilia ellipsospora</name>
    <dbReference type="NCBI Taxonomy" id="2528407"/>
    <lineage>
        <taxon>Eukaryota</taxon>
        <taxon>Fungi</taxon>
        <taxon>Dikarya</taxon>
        <taxon>Ascomycota</taxon>
        <taxon>Pezizomycotina</taxon>
        <taxon>Orbiliomycetes</taxon>
        <taxon>Orbiliales</taxon>
        <taxon>Orbiliaceae</taxon>
        <taxon>Orbilia</taxon>
    </lineage>
</organism>
<evidence type="ECO:0000313" key="5">
    <source>
        <dbReference type="Proteomes" id="UP001365542"/>
    </source>
</evidence>
<accession>A0AAV9X178</accession>
<name>A0AAV9X178_9PEZI</name>
<feature type="transmembrane region" description="Helical" evidence="3">
    <location>
        <begin position="109"/>
        <end position="132"/>
    </location>
</feature>
<dbReference type="AlphaFoldDB" id="A0AAV9X178"/>
<feature type="compositionally biased region" description="Polar residues" evidence="2">
    <location>
        <begin position="8"/>
        <end position="17"/>
    </location>
</feature>
<comment type="caution">
    <text evidence="4">The sequence shown here is derived from an EMBL/GenBank/DDBJ whole genome shotgun (WGS) entry which is preliminary data.</text>
</comment>
<dbReference type="Gene3D" id="2.120.10.70">
    <property type="entry name" value="Fucose-specific lectin"/>
    <property type="match status" value="1"/>
</dbReference>
<dbReference type="Proteomes" id="UP001365542">
    <property type="component" value="Unassembled WGS sequence"/>
</dbReference>